<dbReference type="PATRIC" id="fig|523844.20.peg.222"/>
<organism evidence="3 4">
    <name type="scientific">Methanosarcina thermophila (strain ATCC 43570 / DSM 1825 / OCM 12 / VKM B-1830 / TM-1)</name>
    <dbReference type="NCBI Taxonomy" id="523844"/>
    <lineage>
        <taxon>Archaea</taxon>
        <taxon>Methanobacteriati</taxon>
        <taxon>Methanobacteriota</taxon>
        <taxon>Stenosarchaea group</taxon>
        <taxon>Methanomicrobia</taxon>
        <taxon>Methanosarcinales</taxon>
        <taxon>Methanosarcinaceae</taxon>
        <taxon>Methanosarcina</taxon>
    </lineage>
</organism>
<dbReference type="PROSITE" id="PS51257">
    <property type="entry name" value="PROKAR_LIPOPROTEIN"/>
    <property type="match status" value="1"/>
</dbReference>
<evidence type="ECO:0000313" key="3">
    <source>
        <dbReference type="EMBL" id="AKB11924.1"/>
    </source>
</evidence>
<dbReference type="InterPro" id="IPR057169">
    <property type="entry name" value="DUF7847"/>
</dbReference>
<feature type="domain" description="DUF7847" evidence="2">
    <location>
        <begin position="95"/>
        <end position="281"/>
    </location>
</feature>
<dbReference type="KEGG" id="mthr:MSTHT_0166"/>
<feature type="transmembrane region" description="Helical" evidence="1">
    <location>
        <begin position="169"/>
        <end position="191"/>
    </location>
</feature>
<dbReference type="EMBL" id="CP009501">
    <property type="protein sequence ID" value="AKB11924.1"/>
    <property type="molecule type" value="Genomic_DNA"/>
</dbReference>
<feature type="transmembrane region" description="Helical" evidence="1">
    <location>
        <begin position="265"/>
        <end position="283"/>
    </location>
</feature>
<keyword evidence="1" id="KW-1133">Transmembrane helix</keyword>
<feature type="transmembrane region" description="Helical" evidence="1">
    <location>
        <begin position="295"/>
        <end position="316"/>
    </location>
</feature>
<evidence type="ECO:0000256" key="1">
    <source>
        <dbReference type="SAM" id="Phobius"/>
    </source>
</evidence>
<dbReference type="HOGENOM" id="CLU_923198_0_0_2"/>
<dbReference type="AlphaFoldDB" id="A0A0E3H887"/>
<reference evidence="3 4" key="1">
    <citation type="submission" date="2014-07" db="EMBL/GenBank/DDBJ databases">
        <title>Methanogenic archaea and the global carbon cycle.</title>
        <authorList>
            <person name="Henriksen J.R."/>
            <person name="Luke J."/>
            <person name="Reinhart S."/>
            <person name="Benedict M.N."/>
            <person name="Youngblut N.D."/>
            <person name="Metcalf M.E."/>
            <person name="Whitaker R.J."/>
            <person name="Metcalf W.W."/>
        </authorList>
    </citation>
    <scope>NUCLEOTIDE SEQUENCE [LARGE SCALE GENOMIC DNA]</scope>
    <source>
        <strain evidence="4">ATCC 43570 / DSM 1825 / OCM 12 / VKM B-1830 / TM-1</strain>
    </source>
</reference>
<dbReference type="Pfam" id="PF25231">
    <property type="entry name" value="DUF7847"/>
    <property type="match status" value="1"/>
</dbReference>
<proteinExistence type="predicted"/>
<feature type="transmembrane region" description="Helical" evidence="1">
    <location>
        <begin position="211"/>
        <end position="244"/>
    </location>
</feature>
<dbReference type="RefSeq" id="WP_231588129.1">
    <property type="nucleotide sequence ID" value="NZ_CP009501.1"/>
</dbReference>
<dbReference type="GeneID" id="24847060"/>
<dbReference type="Proteomes" id="UP000066529">
    <property type="component" value="Chromosome"/>
</dbReference>
<feature type="transmembrane region" description="Helical" evidence="1">
    <location>
        <begin position="65"/>
        <end position="88"/>
    </location>
</feature>
<protein>
    <recommendedName>
        <fullName evidence="2">DUF7847 domain-containing protein</fullName>
    </recommendedName>
</protein>
<evidence type="ECO:0000259" key="2">
    <source>
        <dbReference type="Pfam" id="PF25231"/>
    </source>
</evidence>
<accession>A0A0E3H887</accession>
<feature type="transmembrane region" description="Helical" evidence="1">
    <location>
        <begin position="118"/>
        <end position="139"/>
    </location>
</feature>
<gene>
    <name evidence="3" type="ORF">MSTHT_0166</name>
</gene>
<name>A0A0E3H887_METTT</name>
<keyword evidence="1" id="KW-0472">Membrane</keyword>
<keyword evidence="1" id="KW-0812">Transmembrane</keyword>
<evidence type="ECO:0000313" key="4">
    <source>
        <dbReference type="Proteomes" id="UP000066529"/>
    </source>
</evidence>
<sequence length="340" mass="37407">MYSKMVSVSLHTSYTFASCQDMIAKGMQAHCLYTGRSQHMHEEFGTVLHRGFKTWVRNLNICIPYMLNSFISLILYLLFFAIMGLLFFTSSTGTIIDPATLSDEEIFAMMWEGFSKNLGLSVSLLLAVFLFAALTQSYFTAGAIGMAKKASETGDTRIADMLDSGSKNIFRLFLTVLLTSLILLVGIIFLVPGALAVGNLSALVENPEASIHGMTALVIGVILWTVYIIIVNLVLSLSSYALVIDELGPLEALSTSVIFFINNKLDVFFMWVFTIGLVLINNYVGELAGPGNGMIAAVTLFIPPAILQPLTAVLWTRLYMTRRGKKLYDPSELLLDPDSF</sequence>